<evidence type="ECO:0000256" key="3">
    <source>
        <dbReference type="ARBA" id="ARBA00022538"/>
    </source>
</evidence>
<feature type="domain" description="RCK C-terminal" evidence="8">
    <location>
        <begin position="371"/>
        <end position="452"/>
    </location>
</feature>
<feature type="domain" description="RCK N-terminal" evidence="7">
    <location>
        <begin position="233"/>
        <end position="351"/>
    </location>
</feature>
<feature type="domain" description="RCK C-terminal" evidence="8">
    <location>
        <begin position="144"/>
        <end position="228"/>
    </location>
</feature>
<dbReference type="NCBIfam" id="NF007032">
    <property type="entry name" value="PRK09496.1-4"/>
    <property type="match status" value="1"/>
</dbReference>
<dbReference type="Proteomes" id="UP000282211">
    <property type="component" value="Unassembled WGS sequence"/>
</dbReference>
<dbReference type="AlphaFoldDB" id="A0A420WJ91"/>
<evidence type="ECO:0000259" key="7">
    <source>
        <dbReference type="PROSITE" id="PS51201"/>
    </source>
</evidence>
<dbReference type="InterPro" id="IPR006036">
    <property type="entry name" value="K_uptake_TrkA"/>
</dbReference>
<keyword evidence="2" id="KW-0813">Transport</keyword>
<evidence type="ECO:0000256" key="2">
    <source>
        <dbReference type="ARBA" id="ARBA00022448"/>
    </source>
</evidence>
<evidence type="ECO:0000259" key="8">
    <source>
        <dbReference type="PROSITE" id="PS51202"/>
    </source>
</evidence>
<dbReference type="Pfam" id="PF02080">
    <property type="entry name" value="TrkA_C"/>
    <property type="match status" value="2"/>
</dbReference>
<dbReference type="PROSITE" id="PS51201">
    <property type="entry name" value="RCK_N"/>
    <property type="match status" value="2"/>
</dbReference>
<evidence type="ECO:0000313" key="10">
    <source>
        <dbReference type="Proteomes" id="UP000282211"/>
    </source>
</evidence>
<evidence type="ECO:0000313" key="9">
    <source>
        <dbReference type="EMBL" id="RKQ71077.1"/>
    </source>
</evidence>
<dbReference type="InterPro" id="IPR036721">
    <property type="entry name" value="RCK_C_sf"/>
</dbReference>
<keyword evidence="10" id="KW-1185">Reference proteome</keyword>
<dbReference type="GO" id="GO:0015079">
    <property type="term" value="F:potassium ion transmembrane transporter activity"/>
    <property type="evidence" value="ECO:0007669"/>
    <property type="project" value="InterPro"/>
</dbReference>
<dbReference type="PANTHER" id="PTHR43833">
    <property type="entry name" value="POTASSIUM CHANNEL PROTEIN 2-RELATED-RELATED"/>
    <property type="match status" value="1"/>
</dbReference>
<keyword evidence="6" id="KW-0406">Ion transport</keyword>
<dbReference type="InterPro" id="IPR050721">
    <property type="entry name" value="Trk_Ktr_HKT_K-transport"/>
</dbReference>
<dbReference type="Gene3D" id="3.30.70.1450">
    <property type="entry name" value="Regulator of K+ conductance, C-terminal domain"/>
    <property type="match status" value="2"/>
</dbReference>
<name>A0A420WJ91_9PROT</name>
<keyword evidence="5" id="KW-0520">NAD</keyword>
<dbReference type="InterPro" id="IPR003148">
    <property type="entry name" value="RCK_N"/>
</dbReference>
<dbReference type="PROSITE" id="PS51202">
    <property type="entry name" value="RCK_C"/>
    <property type="match status" value="2"/>
</dbReference>
<evidence type="ECO:0000256" key="6">
    <source>
        <dbReference type="ARBA" id="ARBA00023065"/>
    </source>
</evidence>
<dbReference type="InParanoid" id="A0A420WJ91"/>
<dbReference type="Pfam" id="PF02254">
    <property type="entry name" value="TrkA_N"/>
    <property type="match status" value="2"/>
</dbReference>
<dbReference type="NCBIfam" id="NF007031">
    <property type="entry name" value="PRK09496.1-2"/>
    <property type="match status" value="1"/>
</dbReference>
<dbReference type="PRINTS" id="PR00335">
    <property type="entry name" value="KUPTAKETRKA"/>
</dbReference>
<protein>
    <recommendedName>
        <fullName evidence="1">Trk system potassium uptake protein TrkA</fullName>
    </recommendedName>
</protein>
<keyword evidence="3" id="KW-0633">Potassium transport</keyword>
<sequence>MRVIICGAGRVGYGLAQRLAVENNTVTVIDLSSELIRQITTDLDVRGVVGSGAHPDVLDRAGVRNADMIIAVTYADEVNMIACQVAHSLFDVPTKIARVRAQSYLDTRWNDLYSRENMPIDIIISPEIEIGKAILRRLNTPGAFNVVPFGKGQVLLLGVKITEDCPITNTPIRQIPDLFEGLHAAIVGIKRDETVFAPTPDDPLNVGDDAYFITKREHASRLLEIIGAYQQKARQVVLIGAGNVGRYVARELESVPGVRVRMIEHNKDCAERAAEELSRTVILNGDAMDADIQEEAGVGSSEVVISLTNDDKINLLSAVLAKKLGAKNTISLVNDISMQNMQAELGVDMVIDPRSSTISSILRHVRRGRILDVYSLDQGGAEVMEGEVLETSPLAGKALRDAELPNNITIGAIIHKGVVEFPRPDLIVRQGDKVILLAERSAMKSIEAMFRVSTDYF</sequence>
<keyword evidence="4" id="KW-0630">Potassium</keyword>
<dbReference type="PANTHER" id="PTHR43833:SF5">
    <property type="entry name" value="TRK SYSTEM POTASSIUM UPTAKE PROTEIN TRKA"/>
    <property type="match status" value="1"/>
</dbReference>
<organism evidence="9 10">
    <name type="scientific">Litorimonas taeanensis</name>
    <dbReference type="NCBI Taxonomy" id="568099"/>
    <lineage>
        <taxon>Bacteria</taxon>
        <taxon>Pseudomonadati</taxon>
        <taxon>Pseudomonadota</taxon>
        <taxon>Alphaproteobacteria</taxon>
        <taxon>Maricaulales</taxon>
        <taxon>Robiginitomaculaceae</taxon>
    </lineage>
</organism>
<dbReference type="OrthoDB" id="9775180at2"/>
<dbReference type="InterPro" id="IPR006037">
    <property type="entry name" value="RCK_C"/>
</dbReference>
<reference evidence="9 10" key="1">
    <citation type="submission" date="2018-10" db="EMBL/GenBank/DDBJ databases">
        <title>Genomic Encyclopedia of Type Strains, Phase IV (KMG-IV): sequencing the most valuable type-strain genomes for metagenomic binning, comparative biology and taxonomic classification.</title>
        <authorList>
            <person name="Goeker M."/>
        </authorList>
    </citation>
    <scope>NUCLEOTIDE SEQUENCE [LARGE SCALE GENOMIC DNA]</scope>
    <source>
        <strain evidence="9 10">DSM 22008</strain>
    </source>
</reference>
<dbReference type="EMBL" id="RBII01000001">
    <property type="protein sequence ID" value="RKQ71077.1"/>
    <property type="molecule type" value="Genomic_DNA"/>
</dbReference>
<dbReference type="SUPFAM" id="SSF116726">
    <property type="entry name" value="TrkA C-terminal domain-like"/>
    <property type="match status" value="2"/>
</dbReference>
<proteinExistence type="predicted"/>
<accession>A0A420WJ91</accession>
<feature type="domain" description="RCK N-terminal" evidence="7">
    <location>
        <begin position="1"/>
        <end position="124"/>
    </location>
</feature>
<dbReference type="RefSeq" id="WP_121098884.1">
    <property type="nucleotide sequence ID" value="NZ_RBII01000001.1"/>
</dbReference>
<dbReference type="InterPro" id="IPR036291">
    <property type="entry name" value="NAD(P)-bd_dom_sf"/>
</dbReference>
<dbReference type="GO" id="GO:0005886">
    <property type="term" value="C:plasma membrane"/>
    <property type="evidence" value="ECO:0007669"/>
    <property type="project" value="InterPro"/>
</dbReference>
<dbReference type="FunCoup" id="A0A420WJ91">
    <property type="interactions" value="116"/>
</dbReference>
<evidence type="ECO:0000256" key="1">
    <source>
        <dbReference type="ARBA" id="ARBA00017378"/>
    </source>
</evidence>
<comment type="caution">
    <text evidence="9">The sequence shown here is derived from an EMBL/GenBank/DDBJ whole genome shotgun (WGS) entry which is preliminary data.</text>
</comment>
<gene>
    <name evidence="9" type="ORF">DES40_0385</name>
</gene>
<dbReference type="NCBIfam" id="NF007039">
    <property type="entry name" value="PRK09496.3-2"/>
    <property type="match status" value="1"/>
</dbReference>
<evidence type="ECO:0000256" key="4">
    <source>
        <dbReference type="ARBA" id="ARBA00022958"/>
    </source>
</evidence>
<dbReference type="SUPFAM" id="SSF51735">
    <property type="entry name" value="NAD(P)-binding Rossmann-fold domains"/>
    <property type="match status" value="2"/>
</dbReference>
<evidence type="ECO:0000256" key="5">
    <source>
        <dbReference type="ARBA" id="ARBA00023027"/>
    </source>
</evidence>
<dbReference type="Gene3D" id="3.40.50.720">
    <property type="entry name" value="NAD(P)-binding Rossmann-like Domain"/>
    <property type="match status" value="2"/>
</dbReference>